<proteinExistence type="predicted"/>
<keyword evidence="2" id="KW-1185">Reference proteome</keyword>
<dbReference type="EMBL" id="CP077073">
    <property type="protein sequence ID" value="QXH34690.1"/>
    <property type="molecule type" value="Genomic_DNA"/>
</dbReference>
<evidence type="ECO:0000313" key="2">
    <source>
        <dbReference type="Proteomes" id="UP001047646"/>
    </source>
</evidence>
<accession>A0ABX8M979</accession>
<reference evidence="1" key="1">
    <citation type="journal article" date="2021" name="Microorganisms">
        <title>The Ever-Expanding Pseudomonas Genus: Description of 43 New Species and Partition of the Pseudomonas putida Group.</title>
        <authorList>
            <person name="Girard L."/>
            <person name="Lood C."/>
            <person name="Hofte M."/>
            <person name="Vandamme P."/>
            <person name="Rokni-Zadeh H."/>
            <person name="van Noort V."/>
            <person name="Lavigne R."/>
            <person name="De Mot R."/>
        </authorList>
    </citation>
    <scope>NUCLEOTIDE SEQUENCE</scope>
    <source>
        <strain evidence="1">COW39</strain>
    </source>
</reference>
<protein>
    <submittedName>
        <fullName evidence="1">Phage tail protein</fullName>
    </submittedName>
</protein>
<gene>
    <name evidence="1" type="ORF">KSS95_21515</name>
</gene>
<name>A0ABX8M979_9PSED</name>
<dbReference type="Proteomes" id="UP001047646">
    <property type="component" value="Chromosome"/>
</dbReference>
<organism evidence="1 2">
    <name type="scientific">Pseudomonas muyukensis</name>
    <dbReference type="NCBI Taxonomy" id="2842357"/>
    <lineage>
        <taxon>Bacteria</taxon>
        <taxon>Pseudomonadati</taxon>
        <taxon>Pseudomonadota</taxon>
        <taxon>Gammaproteobacteria</taxon>
        <taxon>Pseudomonadales</taxon>
        <taxon>Pseudomonadaceae</taxon>
        <taxon>Pseudomonas</taxon>
    </lineage>
</organism>
<sequence>MSRADDLAAIERGLLAVRGLNNAPIIANKVLTENDTGVVLVDASAGSLLIVLPAATKPMDIRVQRIDNSGNNLTVRAAGGESVKFHTHLRPAGYGHFVLLGAGDFWHLRSDGVGNWLLLDRFDNTPLGRIAFETTTATNPGGWGRPDARLLGRGDWPWLWDHAEQSGMLVNDAQRAGMEGGWTRGDGTSTFRIPELRGEFMRSLDEGRAVDPTRTPGSYQSASLVHGEIVDAVSSFRRMQNMKPKFFDVADTNETVAVSTTTASVTTQTIAANSVYFGAVRPRNIAYPSRIKLI</sequence>
<dbReference type="RefSeq" id="WP_217849452.1">
    <property type="nucleotide sequence ID" value="NZ_CP077073.1"/>
</dbReference>
<evidence type="ECO:0000313" key="1">
    <source>
        <dbReference type="EMBL" id="QXH34690.1"/>
    </source>
</evidence>